<keyword evidence="3" id="KW-1185">Reference proteome</keyword>
<dbReference type="Proteomes" id="UP000055048">
    <property type="component" value="Unassembled WGS sequence"/>
</dbReference>
<reference evidence="2 3" key="1">
    <citation type="submission" date="2015-01" db="EMBL/GenBank/DDBJ databases">
        <title>Evolution of Trichinella species and genotypes.</title>
        <authorList>
            <person name="Korhonen P.K."/>
            <person name="Edoardo P."/>
            <person name="Giuseppe L.R."/>
            <person name="Gasser R.B."/>
        </authorList>
    </citation>
    <scope>NUCLEOTIDE SEQUENCE [LARGE SCALE GENOMIC DNA]</scope>
    <source>
        <strain evidence="2">ISS417</strain>
    </source>
</reference>
<dbReference type="SUPFAM" id="SSF54695">
    <property type="entry name" value="POZ domain"/>
    <property type="match status" value="1"/>
</dbReference>
<gene>
    <name evidence="2" type="primary">KCTD2</name>
    <name evidence="2" type="ORF">T05_4984</name>
</gene>
<comment type="caution">
    <text evidence="2">The sequence shown here is derived from an EMBL/GenBank/DDBJ whole genome shotgun (WGS) entry which is preliminary data.</text>
</comment>
<dbReference type="InterPro" id="IPR003131">
    <property type="entry name" value="T1-type_BTB"/>
</dbReference>
<dbReference type="PANTHER" id="PTHR11145:SF12">
    <property type="entry name" value="BTB DOMAIN-CONTAINING PROTEIN"/>
    <property type="match status" value="1"/>
</dbReference>
<dbReference type="OrthoDB" id="2414723at2759"/>
<organism evidence="2 3">
    <name type="scientific">Trichinella murrelli</name>
    <dbReference type="NCBI Taxonomy" id="144512"/>
    <lineage>
        <taxon>Eukaryota</taxon>
        <taxon>Metazoa</taxon>
        <taxon>Ecdysozoa</taxon>
        <taxon>Nematoda</taxon>
        <taxon>Enoplea</taxon>
        <taxon>Dorylaimia</taxon>
        <taxon>Trichinellida</taxon>
        <taxon>Trichinellidae</taxon>
        <taxon>Trichinella</taxon>
    </lineage>
</organism>
<dbReference type="InterPro" id="IPR011333">
    <property type="entry name" value="SKP1/BTB/POZ_sf"/>
</dbReference>
<dbReference type="PANTHER" id="PTHR11145">
    <property type="entry name" value="BTB/POZ DOMAIN-CONTAINING ADAPTER FOR CUL3-MEDIATED RHOA DEGRADATION PROTEIN FAMILY MEMBER"/>
    <property type="match status" value="1"/>
</dbReference>
<dbReference type="InterPro" id="IPR000210">
    <property type="entry name" value="BTB/POZ_dom"/>
</dbReference>
<protein>
    <submittedName>
        <fullName evidence="2">BTB/POZ domain-containing protein KCTD2</fullName>
    </submittedName>
</protein>
<evidence type="ECO:0000313" key="3">
    <source>
        <dbReference type="Proteomes" id="UP000055048"/>
    </source>
</evidence>
<dbReference type="CDD" id="cd18316">
    <property type="entry name" value="BTB_POZ_KCTD-like"/>
    <property type="match status" value="1"/>
</dbReference>
<dbReference type="STRING" id="144512.A0A0V0TSP1"/>
<evidence type="ECO:0000313" key="2">
    <source>
        <dbReference type="EMBL" id="KRX41591.1"/>
    </source>
</evidence>
<dbReference type="SMART" id="SM00225">
    <property type="entry name" value="BTB"/>
    <property type="match status" value="1"/>
</dbReference>
<dbReference type="GO" id="GO:0051260">
    <property type="term" value="P:protein homooligomerization"/>
    <property type="evidence" value="ECO:0007669"/>
    <property type="project" value="InterPro"/>
</dbReference>
<dbReference type="InterPro" id="IPR045068">
    <property type="entry name" value="BACURD1-3"/>
</dbReference>
<dbReference type="EMBL" id="JYDJ01000166">
    <property type="protein sequence ID" value="KRX41591.1"/>
    <property type="molecule type" value="Genomic_DNA"/>
</dbReference>
<sequence>MIGRIGGGRKNGPGEFEWSVRVRSAERRLISPFRWSIESKTGNEFNQSYITTSIHPSMMPLQQQQQQQQQQQHQHHHQAVILNIGGRRFSVSVNSLAMEPESILTQLVREQWRPSLGFTEVYIHRDPTYFHYVLNYLRNGHRALLPTNEVDMAQLFREAEFYQLHGLLPLLWRVTQSMPVIGDQLQVNDEVSWNPGVLSLYWQSVAVNNRCYGPRQAHFQIVGPIRGKYQLRCSAWWCYDISCPACSQFDFAPMPESVELLLIEQSVKQDMTQARGVVKQFAADGMCALVEWNQGSYRFHLPVSALLRYRR</sequence>
<dbReference type="Pfam" id="PF02214">
    <property type="entry name" value="BTB_2"/>
    <property type="match status" value="1"/>
</dbReference>
<dbReference type="AlphaFoldDB" id="A0A0V0TSP1"/>
<dbReference type="Gene3D" id="3.30.710.10">
    <property type="entry name" value="Potassium Channel Kv1.1, Chain A"/>
    <property type="match status" value="1"/>
</dbReference>
<feature type="domain" description="BTB" evidence="1">
    <location>
        <begin position="78"/>
        <end position="179"/>
    </location>
</feature>
<evidence type="ECO:0000259" key="1">
    <source>
        <dbReference type="SMART" id="SM00225"/>
    </source>
</evidence>
<accession>A0A0V0TSP1</accession>
<name>A0A0V0TSP1_9BILA</name>
<proteinExistence type="predicted"/>